<dbReference type="EMBL" id="RBWV01000010">
    <property type="protein sequence ID" value="RKS77712.1"/>
    <property type="molecule type" value="Genomic_DNA"/>
</dbReference>
<dbReference type="GO" id="GO:0030428">
    <property type="term" value="C:cell septum"/>
    <property type="evidence" value="ECO:0007669"/>
    <property type="project" value="UniProtKB-SubCell"/>
</dbReference>
<evidence type="ECO:0000256" key="1">
    <source>
        <dbReference type="ARBA" id="ARBA00004431"/>
    </source>
</evidence>
<evidence type="ECO:0000256" key="6">
    <source>
        <dbReference type="ARBA" id="ARBA00023306"/>
    </source>
</evidence>
<evidence type="ECO:0000256" key="4">
    <source>
        <dbReference type="ARBA" id="ARBA00022969"/>
    </source>
</evidence>
<keyword evidence="3 7" id="KW-0132">Cell division</keyword>
<keyword evidence="6" id="KW-0131">Cell cycle</keyword>
<keyword evidence="8" id="KW-1185">Reference proteome</keyword>
<keyword evidence="4" id="KW-0749">Sporulation</keyword>
<dbReference type="InterPro" id="IPR038658">
    <property type="entry name" value="SsgB_sf"/>
</dbReference>
<organism evidence="7 8">
    <name type="scientific">Motilibacter peucedani</name>
    <dbReference type="NCBI Taxonomy" id="598650"/>
    <lineage>
        <taxon>Bacteria</taxon>
        <taxon>Bacillati</taxon>
        <taxon>Actinomycetota</taxon>
        <taxon>Actinomycetes</taxon>
        <taxon>Motilibacterales</taxon>
        <taxon>Motilibacteraceae</taxon>
        <taxon>Motilibacter</taxon>
    </lineage>
</organism>
<comment type="subcellular location">
    <subcellularLocation>
        <location evidence="1">Cell septum</location>
    </subcellularLocation>
</comment>
<evidence type="ECO:0000313" key="8">
    <source>
        <dbReference type="Proteomes" id="UP000281955"/>
    </source>
</evidence>
<dbReference type="InParanoid" id="A0A420XS68"/>
<dbReference type="AlphaFoldDB" id="A0A420XS68"/>
<accession>A0A420XS68</accession>
<evidence type="ECO:0000256" key="3">
    <source>
        <dbReference type="ARBA" id="ARBA00022618"/>
    </source>
</evidence>
<dbReference type="Pfam" id="PF04686">
    <property type="entry name" value="SsgA"/>
    <property type="match status" value="1"/>
</dbReference>
<name>A0A420XS68_9ACTN</name>
<dbReference type="GO" id="GO:0000917">
    <property type="term" value="P:division septum assembly"/>
    <property type="evidence" value="ECO:0007669"/>
    <property type="project" value="UniProtKB-KW"/>
</dbReference>
<gene>
    <name evidence="7" type="ORF">CLV35_1409</name>
</gene>
<dbReference type="Proteomes" id="UP000281955">
    <property type="component" value="Unassembled WGS sequence"/>
</dbReference>
<reference evidence="7 8" key="1">
    <citation type="submission" date="2018-10" db="EMBL/GenBank/DDBJ databases">
        <title>Genomic Encyclopedia of Archaeal and Bacterial Type Strains, Phase II (KMG-II): from individual species to whole genera.</title>
        <authorList>
            <person name="Goeker M."/>
        </authorList>
    </citation>
    <scope>NUCLEOTIDE SEQUENCE [LARGE SCALE GENOMIC DNA]</scope>
    <source>
        <strain evidence="7 8">RP-AC37</strain>
    </source>
</reference>
<comment type="similarity">
    <text evidence="2">Belongs to the SsgA family.</text>
</comment>
<evidence type="ECO:0000313" key="7">
    <source>
        <dbReference type="EMBL" id="RKS77712.1"/>
    </source>
</evidence>
<dbReference type="RefSeq" id="WP_121192717.1">
    <property type="nucleotide sequence ID" value="NZ_RBWV01000010.1"/>
</dbReference>
<proteinExistence type="inferred from homology"/>
<comment type="caution">
    <text evidence="7">The sequence shown here is derived from an EMBL/GenBank/DDBJ whole genome shotgun (WGS) entry which is preliminary data.</text>
</comment>
<dbReference type="GO" id="GO:0030435">
    <property type="term" value="P:sporulation resulting in formation of a cellular spore"/>
    <property type="evidence" value="ECO:0007669"/>
    <property type="project" value="UniProtKB-KW"/>
</dbReference>
<evidence type="ECO:0000256" key="2">
    <source>
        <dbReference type="ARBA" id="ARBA00009323"/>
    </source>
</evidence>
<dbReference type="Gene3D" id="2.30.31.20">
    <property type="entry name" value="Sporulation-specific cell division protein SsgB"/>
    <property type="match status" value="1"/>
</dbReference>
<evidence type="ECO:0000256" key="5">
    <source>
        <dbReference type="ARBA" id="ARBA00023210"/>
    </source>
</evidence>
<sequence>MDRRPAATVTCELEVRLVVPGEASVPVPVHLRYDSADPYAVQATFRTGGQGVEWVFARELVAAGVNRPVGQGDVRMWPGAGPDDDDVVYLALSSPDGRALLEAPGYLLRDFVARTALVVPPGEESRYLDIDSTLAALLAT</sequence>
<dbReference type="InterPro" id="IPR006776">
    <property type="entry name" value="SsgB"/>
</dbReference>
<protein>
    <submittedName>
        <fullName evidence="7">Sporulation and cell division protein SsgA</fullName>
    </submittedName>
</protein>
<keyword evidence="5" id="KW-0717">Septation</keyword>
<dbReference type="OrthoDB" id="3853096at2"/>